<keyword evidence="5" id="KW-1185">Reference proteome</keyword>
<dbReference type="InterPro" id="IPR010255">
    <property type="entry name" value="Haem_peroxidase_sf"/>
</dbReference>
<dbReference type="EMBL" id="AGNL01007726">
    <property type="protein sequence ID" value="EJK71035.1"/>
    <property type="molecule type" value="Genomic_DNA"/>
</dbReference>
<keyword evidence="1" id="KW-0560">Oxidoreductase</keyword>
<dbReference type="GO" id="GO:0020037">
    <property type="term" value="F:heme binding"/>
    <property type="evidence" value="ECO:0007669"/>
    <property type="project" value="InterPro"/>
</dbReference>
<dbReference type="SUPFAM" id="SSF48113">
    <property type="entry name" value="Heme-dependent peroxidases"/>
    <property type="match status" value="1"/>
</dbReference>
<dbReference type="GO" id="GO:0000302">
    <property type="term" value="P:response to reactive oxygen species"/>
    <property type="evidence" value="ECO:0007669"/>
    <property type="project" value="TreeGrafter"/>
</dbReference>
<evidence type="ECO:0000259" key="3">
    <source>
        <dbReference type="Pfam" id="PF00141"/>
    </source>
</evidence>
<comment type="caution">
    <text evidence="4">The sequence shown here is derived from an EMBL/GenBank/DDBJ whole genome shotgun (WGS) entry which is preliminary data.</text>
</comment>
<dbReference type="Gene3D" id="1.10.520.10">
    <property type="match status" value="1"/>
</dbReference>
<feature type="domain" description="Plant heme peroxidase family profile" evidence="3">
    <location>
        <begin position="26"/>
        <end position="107"/>
    </location>
</feature>
<dbReference type="Pfam" id="PF00141">
    <property type="entry name" value="peroxidase"/>
    <property type="match status" value="1"/>
</dbReference>
<dbReference type="PANTHER" id="PTHR31356">
    <property type="entry name" value="THYLAKOID LUMENAL 29 KDA PROTEIN, CHLOROPLASTIC-RELATED"/>
    <property type="match status" value="1"/>
</dbReference>
<proteinExistence type="inferred from homology"/>
<dbReference type="GO" id="GO:0004601">
    <property type="term" value="F:peroxidase activity"/>
    <property type="evidence" value="ECO:0007669"/>
    <property type="project" value="InterPro"/>
</dbReference>
<dbReference type="GO" id="GO:0034599">
    <property type="term" value="P:cellular response to oxidative stress"/>
    <property type="evidence" value="ECO:0007669"/>
    <property type="project" value="InterPro"/>
</dbReference>
<dbReference type="InterPro" id="IPR002016">
    <property type="entry name" value="Haem_peroxidase"/>
</dbReference>
<comment type="similarity">
    <text evidence="2">Belongs to the peroxidase family.</text>
</comment>
<reference evidence="4 5" key="1">
    <citation type="journal article" date="2012" name="Genome Biol.">
        <title>Genome and low-iron response of an oceanic diatom adapted to chronic iron limitation.</title>
        <authorList>
            <person name="Lommer M."/>
            <person name="Specht M."/>
            <person name="Roy A.S."/>
            <person name="Kraemer L."/>
            <person name="Andreson R."/>
            <person name="Gutowska M.A."/>
            <person name="Wolf J."/>
            <person name="Bergner S.V."/>
            <person name="Schilhabel M.B."/>
            <person name="Klostermeier U.C."/>
            <person name="Beiko R.G."/>
            <person name="Rosenstiel P."/>
            <person name="Hippler M."/>
            <person name="Laroche J."/>
        </authorList>
    </citation>
    <scope>NUCLEOTIDE SEQUENCE [LARGE SCALE GENOMIC DNA]</scope>
    <source>
        <strain evidence="4 5">CCMP1005</strain>
    </source>
</reference>
<evidence type="ECO:0000313" key="4">
    <source>
        <dbReference type="EMBL" id="EJK71035.1"/>
    </source>
</evidence>
<dbReference type="GO" id="GO:0042744">
    <property type="term" value="P:hydrogen peroxide catabolic process"/>
    <property type="evidence" value="ECO:0007669"/>
    <property type="project" value="TreeGrafter"/>
</dbReference>
<dbReference type="PANTHER" id="PTHR31356:SF58">
    <property type="entry name" value="CYTOCHROME C PEROXIDASE, MITOCHONDRIAL"/>
    <property type="match status" value="1"/>
</dbReference>
<accession>K0T018</accession>
<organism evidence="4 5">
    <name type="scientific">Thalassiosira oceanica</name>
    <name type="common">Marine diatom</name>
    <dbReference type="NCBI Taxonomy" id="159749"/>
    <lineage>
        <taxon>Eukaryota</taxon>
        <taxon>Sar</taxon>
        <taxon>Stramenopiles</taxon>
        <taxon>Ochrophyta</taxon>
        <taxon>Bacillariophyta</taxon>
        <taxon>Coscinodiscophyceae</taxon>
        <taxon>Thalassiosirophycidae</taxon>
        <taxon>Thalassiosirales</taxon>
        <taxon>Thalassiosiraceae</taxon>
        <taxon>Thalassiosira</taxon>
    </lineage>
</organism>
<protein>
    <recommendedName>
        <fullName evidence="3">Plant heme peroxidase family profile domain-containing protein</fullName>
    </recommendedName>
</protein>
<evidence type="ECO:0000313" key="5">
    <source>
        <dbReference type="Proteomes" id="UP000266841"/>
    </source>
</evidence>
<feature type="non-terminal residue" evidence="4">
    <location>
        <position position="1"/>
    </location>
</feature>
<dbReference type="AlphaFoldDB" id="K0T018"/>
<evidence type="ECO:0000256" key="2">
    <source>
        <dbReference type="RuleBase" id="RU004241"/>
    </source>
</evidence>
<evidence type="ECO:0000256" key="1">
    <source>
        <dbReference type="ARBA" id="ARBA00023002"/>
    </source>
</evidence>
<dbReference type="Proteomes" id="UP000266841">
    <property type="component" value="Unassembled WGS sequence"/>
</dbReference>
<sequence>QPSAKIVPDECELEILIDMMEMDVALNHNLLGQWTRAAFHDAGTFNQITNEGGANGCLMNFPPMREEPENEHLNEPLKRLEAIKNDWHSHPDTCVNVSSADMIQFAMFFVVVRQSNLIEPLDDLDSPNVIAKRNLLKTGFPGPGLTR</sequence>
<name>K0T018_THAOC</name>
<dbReference type="InterPro" id="IPR044831">
    <property type="entry name" value="Ccp1-like"/>
</dbReference>
<gene>
    <name evidence="4" type="ORF">THAOC_07559</name>
</gene>